<comment type="function">
    <text evidence="10">Catalyzes the oxidation of L-aspartate to iminoaspartate, the first step in the de novo biosynthesis of NAD(+).</text>
</comment>
<comment type="similarity">
    <text evidence="3">Belongs to the FAD-dependent oxidoreductase 2 family. NadB subfamily.</text>
</comment>
<organism evidence="16 17">
    <name type="scientific">Ornithinicoccus hortensis</name>
    <dbReference type="NCBI Taxonomy" id="82346"/>
    <lineage>
        <taxon>Bacteria</taxon>
        <taxon>Bacillati</taxon>
        <taxon>Actinomycetota</taxon>
        <taxon>Actinomycetes</taxon>
        <taxon>Micrococcales</taxon>
        <taxon>Intrasporangiaceae</taxon>
        <taxon>Ornithinicoccus</taxon>
    </lineage>
</organism>
<dbReference type="RefSeq" id="WP_141784856.1">
    <property type="nucleotide sequence ID" value="NZ_BAAAIK010000002.1"/>
</dbReference>
<evidence type="ECO:0000256" key="3">
    <source>
        <dbReference type="ARBA" id="ARBA00008562"/>
    </source>
</evidence>
<dbReference type="NCBIfam" id="NF005701">
    <property type="entry name" value="PRK07512.1"/>
    <property type="match status" value="1"/>
</dbReference>
<evidence type="ECO:0000256" key="4">
    <source>
        <dbReference type="ARBA" id="ARBA00012173"/>
    </source>
</evidence>
<evidence type="ECO:0000256" key="8">
    <source>
        <dbReference type="ARBA" id="ARBA00022827"/>
    </source>
</evidence>
<dbReference type="Proteomes" id="UP000319516">
    <property type="component" value="Unassembled WGS sequence"/>
</dbReference>
<dbReference type="InterPro" id="IPR037099">
    <property type="entry name" value="Fum_R/Succ_DH_flav-like_C_sf"/>
</dbReference>
<gene>
    <name evidence="16" type="ORF">FB467_1887</name>
</gene>
<evidence type="ECO:0000256" key="1">
    <source>
        <dbReference type="ARBA" id="ARBA00001974"/>
    </source>
</evidence>
<dbReference type="OrthoDB" id="9805351at2"/>
<evidence type="ECO:0000256" key="10">
    <source>
        <dbReference type="ARBA" id="ARBA00029426"/>
    </source>
</evidence>
<dbReference type="Gene3D" id="3.90.700.10">
    <property type="entry name" value="Succinate dehydrogenase/fumarate reductase flavoprotein, catalytic domain"/>
    <property type="match status" value="1"/>
</dbReference>
<evidence type="ECO:0000256" key="5">
    <source>
        <dbReference type="ARBA" id="ARBA00021901"/>
    </source>
</evidence>
<dbReference type="EMBL" id="VFOP01000001">
    <property type="protein sequence ID" value="TQL50770.1"/>
    <property type="molecule type" value="Genomic_DNA"/>
</dbReference>
<protein>
    <recommendedName>
        <fullName evidence="5">L-aspartate oxidase</fullName>
        <ecNumber evidence="4">1.4.3.16</ecNumber>
    </recommendedName>
    <alternativeName>
        <fullName evidence="11">Quinolinate synthase B</fullName>
    </alternativeName>
</protein>
<dbReference type="PANTHER" id="PTHR42716">
    <property type="entry name" value="L-ASPARTATE OXIDASE"/>
    <property type="match status" value="1"/>
</dbReference>
<dbReference type="Gene3D" id="3.50.50.60">
    <property type="entry name" value="FAD/NAD(P)-binding domain"/>
    <property type="match status" value="1"/>
</dbReference>
<dbReference type="InterPro" id="IPR015939">
    <property type="entry name" value="Fum_Rdtase/Succ_DH_flav-like_C"/>
</dbReference>
<proteinExistence type="inferred from homology"/>
<dbReference type="Pfam" id="PF00890">
    <property type="entry name" value="FAD_binding_2"/>
    <property type="match status" value="1"/>
</dbReference>
<dbReference type="GO" id="GO:0034628">
    <property type="term" value="P:'de novo' NAD+ biosynthetic process from L-aspartate"/>
    <property type="evidence" value="ECO:0007669"/>
    <property type="project" value="TreeGrafter"/>
</dbReference>
<comment type="pathway">
    <text evidence="2">Cofactor biosynthesis; NAD(+) biosynthesis; iminoaspartate from L-aspartate (oxidase route): step 1/1.</text>
</comment>
<comment type="caution">
    <text evidence="16">The sequence shown here is derived from an EMBL/GenBank/DDBJ whole genome shotgun (WGS) entry which is preliminary data.</text>
</comment>
<evidence type="ECO:0000259" key="14">
    <source>
        <dbReference type="Pfam" id="PF00890"/>
    </source>
</evidence>
<keyword evidence="17" id="KW-1185">Reference proteome</keyword>
<keyword evidence="8" id="KW-0274">FAD</keyword>
<dbReference type="InterPro" id="IPR027477">
    <property type="entry name" value="Succ_DH/fumarate_Rdtase_cat_sf"/>
</dbReference>
<feature type="region of interest" description="Disordered" evidence="13">
    <location>
        <begin position="390"/>
        <end position="423"/>
    </location>
</feature>
<comment type="cofactor">
    <cofactor evidence="1">
        <name>FAD</name>
        <dbReference type="ChEBI" id="CHEBI:57692"/>
    </cofactor>
</comment>
<sequence length="524" mass="52921">MTARTHLPLDAGPVIVGAGLAGLVAALELAPLPCTVVTTGEVGTLAASARAQGGLAAALGPGDSPEQHAADTLAAGAGLCDPVVVRRVTDAAEGVVDLLAGLGARFDRTPEGAYRLGLEGAHGRSRIVHAGGDGSGAEILRAVAEAVRHTLSITVLPHTTARDVVVHDGAVVGLVVEDAGATRRIATDRVVLATGGAGGLWQHTTNPTGALGGGLVLAARAGALLRDLEMVQFHPTALDVGTDPMPLLSEAVRGAGAVLVDAGGAPLLPDSLAARDVVARAVYARTQRGQGVFLDARGELALRLVEQFPAFGGACHAGGIDPVTDLVPVRAAAHYHCGGVAVDERGRSTVPGLWACGEVASTGLHGANRLASNSLLEAVVLGRAVAADLREGERSPGAPPRPRSSPPPDGPHPAASRWTPATGQGDLTAIRTLMERAVGVVRDGPDLGAASERLRDIAARTPAGRVHDAAVAALMISASALARTESRGGHARADYPDTDATPRHTDIRLTDVLGPVGPDIARSA</sequence>
<evidence type="ECO:0000256" key="7">
    <source>
        <dbReference type="ARBA" id="ARBA00022642"/>
    </source>
</evidence>
<keyword evidence="6" id="KW-0285">Flavoprotein</keyword>
<dbReference type="AlphaFoldDB" id="A0A542YRR2"/>
<dbReference type="UniPathway" id="UPA00253">
    <property type="reaction ID" value="UER00326"/>
</dbReference>
<dbReference type="EC" id="1.4.3.16" evidence="4"/>
<dbReference type="Pfam" id="PF02910">
    <property type="entry name" value="Succ_DH_flav_C"/>
    <property type="match status" value="1"/>
</dbReference>
<feature type="domain" description="Fumarate reductase/succinate dehydrogenase flavoprotein-like C-terminal" evidence="15">
    <location>
        <begin position="463"/>
        <end position="499"/>
    </location>
</feature>
<dbReference type="SUPFAM" id="SSF46977">
    <property type="entry name" value="Succinate dehydrogenase/fumarate reductase flavoprotein C-terminal domain"/>
    <property type="match status" value="1"/>
</dbReference>
<evidence type="ECO:0000313" key="16">
    <source>
        <dbReference type="EMBL" id="TQL50770.1"/>
    </source>
</evidence>
<evidence type="ECO:0000313" key="17">
    <source>
        <dbReference type="Proteomes" id="UP000319516"/>
    </source>
</evidence>
<dbReference type="GO" id="GO:0008734">
    <property type="term" value="F:L-aspartate oxidase activity"/>
    <property type="evidence" value="ECO:0007669"/>
    <property type="project" value="UniProtKB-EC"/>
</dbReference>
<evidence type="ECO:0000256" key="13">
    <source>
        <dbReference type="SAM" id="MobiDB-lite"/>
    </source>
</evidence>
<dbReference type="Gene3D" id="1.20.58.100">
    <property type="entry name" value="Fumarate reductase/succinate dehydrogenase flavoprotein-like, C-terminal domain"/>
    <property type="match status" value="1"/>
</dbReference>
<dbReference type="PRINTS" id="PR00368">
    <property type="entry name" value="FADPNR"/>
</dbReference>
<evidence type="ECO:0000256" key="2">
    <source>
        <dbReference type="ARBA" id="ARBA00004950"/>
    </source>
</evidence>
<feature type="compositionally biased region" description="Pro residues" evidence="13">
    <location>
        <begin position="397"/>
        <end position="411"/>
    </location>
</feature>
<dbReference type="InterPro" id="IPR036188">
    <property type="entry name" value="FAD/NAD-bd_sf"/>
</dbReference>
<keyword evidence="7" id="KW-0662">Pyridine nucleotide biosynthesis</keyword>
<comment type="catalytic activity">
    <reaction evidence="12">
        <text>L-aspartate + O2 = iminosuccinate + H2O2</text>
        <dbReference type="Rhea" id="RHEA:25876"/>
        <dbReference type="ChEBI" id="CHEBI:15379"/>
        <dbReference type="ChEBI" id="CHEBI:16240"/>
        <dbReference type="ChEBI" id="CHEBI:29991"/>
        <dbReference type="ChEBI" id="CHEBI:77875"/>
        <dbReference type="EC" id="1.4.3.16"/>
    </reaction>
    <physiologicalReaction direction="left-to-right" evidence="12">
        <dbReference type="Rhea" id="RHEA:25877"/>
    </physiologicalReaction>
</comment>
<dbReference type="SUPFAM" id="SSF56425">
    <property type="entry name" value="Succinate dehydrogenase/fumarate reductase flavoprotein, catalytic domain"/>
    <property type="match status" value="1"/>
</dbReference>
<dbReference type="SUPFAM" id="SSF51905">
    <property type="entry name" value="FAD/NAD(P)-binding domain"/>
    <property type="match status" value="1"/>
</dbReference>
<feature type="domain" description="FAD-dependent oxidoreductase 2 FAD-binding" evidence="14">
    <location>
        <begin position="14"/>
        <end position="375"/>
    </location>
</feature>
<accession>A0A542YRR2</accession>
<evidence type="ECO:0000256" key="9">
    <source>
        <dbReference type="ARBA" id="ARBA00023002"/>
    </source>
</evidence>
<dbReference type="InterPro" id="IPR003953">
    <property type="entry name" value="FAD-dep_OxRdtase_2_FAD-bd"/>
</dbReference>
<keyword evidence="9" id="KW-0560">Oxidoreductase</keyword>
<evidence type="ECO:0000256" key="11">
    <source>
        <dbReference type="ARBA" id="ARBA00030386"/>
    </source>
</evidence>
<evidence type="ECO:0000259" key="15">
    <source>
        <dbReference type="Pfam" id="PF02910"/>
    </source>
</evidence>
<dbReference type="PANTHER" id="PTHR42716:SF2">
    <property type="entry name" value="L-ASPARTATE OXIDASE, CHLOROPLASTIC"/>
    <property type="match status" value="1"/>
</dbReference>
<dbReference type="InterPro" id="IPR005288">
    <property type="entry name" value="NadB"/>
</dbReference>
<evidence type="ECO:0000256" key="12">
    <source>
        <dbReference type="ARBA" id="ARBA00048305"/>
    </source>
</evidence>
<dbReference type="GO" id="GO:0033765">
    <property type="term" value="F:steroid dehydrogenase activity, acting on the CH-CH group of donors"/>
    <property type="evidence" value="ECO:0007669"/>
    <property type="project" value="UniProtKB-ARBA"/>
</dbReference>
<reference evidence="16 17" key="1">
    <citation type="submission" date="2019-06" db="EMBL/GenBank/DDBJ databases">
        <title>Sequencing the genomes of 1000 actinobacteria strains.</title>
        <authorList>
            <person name="Klenk H.-P."/>
        </authorList>
    </citation>
    <scope>NUCLEOTIDE SEQUENCE [LARGE SCALE GENOMIC DNA]</scope>
    <source>
        <strain evidence="16 17">DSM 12335</strain>
    </source>
</reference>
<name>A0A542YRR2_9MICO</name>
<evidence type="ECO:0000256" key="6">
    <source>
        <dbReference type="ARBA" id="ARBA00022630"/>
    </source>
</evidence>